<comment type="subcellular location">
    <subcellularLocation>
        <location evidence="2 19">Cell membrane</location>
        <topology evidence="2 19">Multi-pass membrane protein</topology>
    </subcellularLocation>
</comment>
<evidence type="ECO:0000256" key="16">
    <source>
        <dbReference type="ARBA" id="ARBA00032853"/>
    </source>
</evidence>
<comment type="caution">
    <text evidence="20">The sequence shown here is derived from an EMBL/GenBank/DDBJ whole genome shotgun (WGS) entry which is preliminary data.</text>
</comment>
<evidence type="ECO:0000256" key="7">
    <source>
        <dbReference type="ARBA" id="ARBA00022475"/>
    </source>
</evidence>
<feature type="transmembrane region" description="Helical" evidence="19">
    <location>
        <begin position="231"/>
        <end position="253"/>
    </location>
</feature>
<evidence type="ECO:0000256" key="6">
    <source>
        <dbReference type="ARBA" id="ARBA00015850"/>
    </source>
</evidence>
<evidence type="ECO:0000256" key="19">
    <source>
        <dbReference type="HAMAP-Rule" id="MF_00719"/>
    </source>
</evidence>
<keyword evidence="9 19" id="KW-0808">Transferase</keyword>
<evidence type="ECO:0000256" key="3">
    <source>
        <dbReference type="ARBA" id="ARBA00004663"/>
    </source>
</evidence>
<dbReference type="GO" id="GO:0008818">
    <property type="term" value="F:cobalamin 5'-phosphate synthase activity"/>
    <property type="evidence" value="ECO:0007669"/>
    <property type="project" value="UniProtKB-UniRule"/>
</dbReference>
<evidence type="ECO:0000256" key="2">
    <source>
        <dbReference type="ARBA" id="ARBA00004651"/>
    </source>
</evidence>
<reference evidence="20 21" key="1">
    <citation type="submission" date="2019-08" db="EMBL/GenBank/DDBJ databases">
        <title>In-depth cultivation of the pig gut microbiome towards novel bacterial diversity and tailored functional studies.</title>
        <authorList>
            <person name="Wylensek D."/>
            <person name="Hitch T.C.A."/>
            <person name="Clavel T."/>
        </authorList>
    </citation>
    <scope>NUCLEOTIDE SEQUENCE [LARGE SCALE GENOMIC DNA]</scope>
    <source>
        <strain evidence="20 21">WCA-693-APC-5D-A</strain>
    </source>
</reference>
<dbReference type="InterPro" id="IPR003805">
    <property type="entry name" value="CobS"/>
</dbReference>
<evidence type="ECO:0000313" key="20">
    <source>
        <dbReference type="EMBL" id="MSU09867.1"/>
    </source>
</evidence>
<dbReference type="NCBIfam" id="TIGR00317">
    <property type="entry name" value="cobS"/>
    <property type="match status" value="1"/>
</dbReference>
<keyword evidence="21" id="KW-1185">Reference proteome</keyword>
<organism evidence="20 21">
    <name type="scientific">Anaerovibrio slackiae</name>
    <dbReference type="NCBI Taxonomy" id="2652309"/>
    <lineage>
        <taxon>Bacteria</taxon>
        <taxon>Bacillati</taxon>
        <taxon>Bacillota</taxon>
        <taxon>Negativicutes</taxon>
        <taxon>Selenomonadales</taxon>
        <taxon>Selenomonadaceae</taxon>
        <taxon>Anaerovibrio</taxon>
    </lineage>
</organism>
<dbReference type="Pfam" id="PF02654">
    <property type="entry name" value="CobS"/>
    <property type="match status" value="1"/>
</dbReference>
<comment type="function">
    <text evidence="14 19">Joins adenosylcobinamide-GDP and alpha-ribazole to generate adenosylcobalamin (Ado-cobalamin). Also synthesizes adenosylcobalamin 5'-phosphate from adenosylcobinamide-GDP and alpha-ribazole 5'-phosphate.</text>
</comment>
<dbReference type="GO" id="GO:0005886">
    <property type="term" value="C:plasma membrane"/>
    <property type="evidence" value="ECO:0007669"/>
    <property type="project" value="UniProtKB-SubCell"/>
</dbReference>
<evidence type="ECO:0000256" key="18">
    <source>
        <dbReference type="ARBA" id="ARBA00049504"/>
    </source>
</evidence>
<evidence type="ECO:0000256" key="4">
    <source>
        <dbReference type="ARBA" id="ARBA00010561"/>
    </source>
</evidence>
<accession>A0A6I2UGJ0</accession>
<dbReference type="PANTHER" id="PTHR34148:SF1">
    <property type="entry name" value="ADENOSYLCOBINAMIDE-GDP RIBAZOLETRANSFERASE"/>
    <property type="match status" value="1"/>
</dbReference>
<protein>
    <recommendedName>
        <fullName evidence="6 19">Adenosylcobinamide-GDP ribazoletransferase</fullName>
        <ecNumber evidence="5 19">2.7.8.26</ecNumber>
    </recommendedName>
    <alternativeName>
        <fullName evidence="16 19">Cobalamin synthase</fullName>
    </alternativeName>
    <alternativeName>
        <fullName evidence="15 19">Cobalamin-5'-phosphate synthase</fullName>
    </alternativeName>
</protein>
<dbReference type="RefSeq" id="WP_154408028.1">
    <property type="nucleotide sequence ID" value="NZ_VUNR01000037.1"/>
</dbReference>
<evidence type="ECO:0000256" key="13">
    <source>
        <dbReference type="ARBA" id="ARBA00023136"/>
    </source>
</evidence>
<comment type="catalytic activity">
    <reaction evidence="18 19">
        <text>alpha-ribazole 5'-phosphate + adenosylcob(III)inamide-GDP = adenosylcob(III)alamin 5'-phosphate + GMP + H(+)</text>
        <dbReference type="Rhea" id="RHEA:23560"/>
        <dbReference type="ChEBI" id="CHEBI:15378"/>
        <dbReference type="ChEBI" id="CHEBI:57918"/>
        <dbReference type="ChEBI" id="CHEBI:58115"/>
        <dbReference type="ChEBI" id="CHEBI:60487"/>
        <dbReference type="ChEBI" id="CHEBI:60493"/>
        <dbReference type="EC" id="2.7.8.26"/>
    </reaction>
</comment>
<keyword evidence="7 19" id="KW-1003">Cell membrane</keyword>
<name>A0A6I2UGJ0_9FIRM</name>
<proteinExistence type="inferred from homology"/>
<dbReference type="GO" id="GO:0051073">
    <property type="term" value="F:adenosylcobinamide-GDP ribazoletransferase activity"/>
    <property type="evidence" value="ECO:0007669"/>
    <property type="project" value="UniProtKB-UniRule"/>
</dbReference>
<evidence type="ECO:0000313" key="21">
    <source>
        <dbReference type="Proteomes" id="UP000433181"/>
    </source>
</evidence>
<dbReference type="AlphaFoldDB" id="A0A6I2UGJ0"/>
<feature type="transmembrane region" description="Helical" evidence="19">
    <location>
        <begin position="138"/>
        <end position="162"/>
    </location>
</feature>
<comment type="similarity">
    <text evidence="4 19">Belongs to the CobS family.</text>
</comment>
<dbReference type="PANTHER" id="PTHR34148">
    <property type="entry name" value="ADENOSYLCOBINAMIDE-GDP RIBAZOLETRANSFERASE"/>
    <property type="match status" value="1"/>
</dbReference>
<gene>
    <name evidence="19 20" type="primary">cobS</name>
    <name evidence="20" type="ORF">FYJ84_12880</name>
</gene>
<evidence type="ECO:0000256" key="9">
    <source>
        <dbReference type="ARBA" id="ARBA00022679"/>
    </source>
</evidence>
<evidence type="ECO:0000256" key="10">
    <source>
        <dbReference type="ARBA" id="ARBA00022692"/>
    </source>
</evidence>
<evidence type="ECO:0000256" key="5">
    <source>
        <dbReference type="ARBA" id="ARBA00013200"/>
    </source>
</evidence>
<evidence type="ECO:0000256" key="15">
    <source>
        <dbReference type="ARBA" id="ARBA00032605"/>
    </source>
</evidence>
<feature type="transmembrane region" description="Helical" evidence="19">
    <location>
        <begin position="183"/>
        <end position="211"/>
    </location>
</feature>
<comment type="cofactor">
    <cofactor evidence="1 19">
        <name>Mg(2+)</name>
        <dbReference type="ChEBI" id="CHEBI:18420"/>
    </cofactor>
</comment>
<feature type="transmembrane region" description="Helical" evidence="19">
    <location>
        <begin position="110"/>
        <end position="132"/>
    </location>
</feature>
<keyword evidence="11 19" id="KW-0460">Magnesium</keyword>
<feature type="transmembrane region" description="Helical" evidence="19">
    <location>
        <begin position="33"/>
        <end position="55"/>
    </location>
</feature>
<evidence type="ECO:0000256" key="11">
    <source>
        <dbReference type="ARBA" id="ARBA00022842"/>
    </source>
</evidence>
<dbReference type="GO" id="GO:0009236">
    <property type="term" value="P:cobalamin biosynthetic process"/>
    <property type="evidence" value="ECO:0007669"/>
    <property type="project" value="UniProtKB-UniRule"/>
</dbReference>
<dbReference type="Proteomes" id="UP000433181">
    <property type="component" value="Unassembled WGS sequence"/>
</dbReference>
<evidence type="ECO:0000256" key="17">
    <source>
        <dbReference type="ARBA" id="ARBA00048623"/>
    </source>
</evidence>
<keyword evidence="10 19" id="KW-0812">Transmembrane</keyword>
<evidence type="ECO:0000256" key="1">
    <source>
        <dbReference type="ARBA" id="ARBA00001946"/>
    </source>
</evidence>
<keyword evidence="12 19" id="KW-1133">Transmembrane helix</keyword>
<dbReference type="GeneID" id="96779820"/>
<evidence type="ECO:0000256" key="8">
    <source>
        <dbReference type="ARBA" id="ARBA00022573"/>
    </source>
</evidence>
<evidence type="ECO:0000256" key="12">
    <source>
        <dbReference type="ARBA" id="ARBA00022989"/>
    </source>
</evidence>
<dbReference type="EC" id="2.7.8.26" evidence="5 19"/>
<keyword evidence="8 19" id="KW-0169">Cobalamin biosynthesis</keyword>
<dbReference type="UniPathway" id="UPA00148">
    <property type="reaction ID" value="UER00238"/>
</dbReference>
<dbReference type="EMBL" id="VUNR01000037">
    <property type="protein sequence ID" value="MSU09867.1"/>
    <property type="molecule type" value="Genomic_DNA"/>
</dbReference>
<comment type="catalytic activity">
    <reaction evidence="17 19">
        <text>alpha-ribazole + adenosylcob(III)inamide-GDP = adenosylcob(III)alamin + GMP + H(+)</text>
        <dbReference type="Rhea" id="RHEA:16049"/>
        <dbReference type="ChEBI" id="CHEBI:10329"/>
        <dbReference type="ChEBI" id="CHEBI:15378"/>
        <dbReference type="ChEBI" id="CHEBI:18408"/>
        <dbReference type="ChEBI" id="CHEBI:58115"/>
        <dbReference type="ChEBI" id="CHEBI:60487"/>
        <dbReference type="EC" id="2.7.8.26"/>
    </reaction>
</comment>
<evidence type="ECO:0000256" key="14">
    <source>
        <dbReference type="ARBA" id="ARBA00025228"/>
    </source>
</evidence>
<dbReference type="HAMAP" id="MF_00719">
    <property type="entry name" value="CobS"/>
    <property type="match status" value="1"/>
</dbReference>
<comment type="pathway">
    <text evidence="3 19">Cofactor biosynthesis; adenosylcobalamin biosynthesis; adenosylcobalamin from cob(II)yrinate a,c-diamide: step 7/7.</text>
</comment>
<keyword evidence="13 19" id="KW-0472">Membrane</keyword>
<sequence length="254" mass="27668">MDSFFIGLQFLTRLHVVKQTVWTEEAFGRSVRYFPLVGLVLGAVYGAVALALSWLPVYAGCDFPVHVRAAALAVLPFLLTGGIHCDGFMDTVDGIFSGRDRERMLEIMKDSCSGSFAVVSFGILLLLQYAVLLDMPLAVLPMAMLAMPVVGRLMMVIGISLFPYARPEGMGKAFGKYADRRSCLLVTAYTVAMLALMGWQALLAAAAAAVFSLWCGRYVTKMLGGLTGDVYGTLCTVSELIVLLVYLFTYSVFY</sequence>